<comment type="caution">
    <text evidence="2">The sequence shown here is derived from an EMBL/GenBank/DDBJ whole genome shotgun (WGS) entry which is preliminary data.</text>
</comment>
<dbReference type="eggNOG" id="COG0840">
    <property type="taxonomic scope" value="Bacteria"/>
</dbReference>
<proteinExistence type="predicted"/>
<name>W4VGV2_9BACI</name>
<organism evidence="2 3">
    <name type="scientific">Gracilibacillus boraciitolerans JCM 21714</name>
    <dbReference type="NCBI Taxonomy" id="1298598"/>
    <lineage>
        <taxon>Bacteria</taxon>
        <taxon>Bacillati</taxon>
        <taxon>Bacillota</taxon>
        <taxon>Bacilli</taxon>
        <taxon>Bacillales</taxon>
        <taxon>Bacillaceae</taxon>
        <taxon>Gracilibacillus</taxon>
    </lineage>
</organism>
<keyword evidence="1" id="KW-0812">Transmembrane</keyword>
<evidence type="ECO:0000313" key="2">
    <source>
        <dbReference type="EMBL" id="GAE92048.1"/>
    </source>
</evidence>
<feature type="transmembrane region" description="Helical" evidence="1">
    <location>
        <begin position="20"/>
        <end position="46"/>
    </location>
</feature>
<dbReference type="AlphaFoldDB" id="W4VGV2"/>
<sequence length="221" mass="24826">MKRNFIKSKGRNLSFRNVTVGSKFGIILSLVLVLFIIGTVIVGFMLDNVKSEIEAMERRAERAVNITEMGSLISAKSIRVFEYMEQQTSDVEEEYTARAQLIDTLETELEPNMNTEEEIALYEVLVELDDQLNRKFNEVVGYVRQGESEIAVRAASEADQIQLEAIENLEQLKILVEDDRKLAVKKALNSQAVALISLLTAVGISVIISIILMIIVSRKNC</sequence>
<protein>
    <submittedName>
        <fullName evidence="2">Methyl-accepting chemotaxis protein</fullName>
    </submittedName>
</protein>
<evidence type="ECO:0000256" key="1">
    <source>
        <dbReference type="SAM" id="Phobius"/>
    </source>
</evidence>
<feature type="transmembrane region" description="Helical" evidence="1">
    <location>
        <begin position="192"/>
        <end position="216"/>
    </location>
</feature>
<dbReference type="EMBL" id="BAVS01000002">
    <property type="protein sequence ID" value="GAE92048.1"/>
    <property type="molecule type" value="Genomic_DNA"/>
</dbReference>
<keyword evidence="1" id="KW-0472">Membrane</keyword>
<accession>W4VGV2</accession>
<dbReference type="Proteomes" id="UP000019102">
    <property type="component" value="Unassembled WGS sequence"/>
</dbReference>
<dbReference type="STRING" id="1298598.JCM21714_1026"/>
<gene>
    <name evidence="2" type="ORF">JCM21714_1026</name>
</gene>
<keyword evidence="3" id="KW-1185">Reference proteome</keyword>
<keyword evidence="1" id="KW-1133">Transmembrane helix</keyword>
<reference evidence="2 3" key="1">
    <citation type="journal article" date="2014" name="Genome Announc.">
        <title>Draft Genome Sequence of the Boron-Tolerant and Moderately Halotolerant Bacterium Gracilibacillus boraciitolerans JCM 21714T.</title>
        <authorList>
            <person name="Ahmed I."/>
            <person name="Oshima K."/>
            <person name="Suda W."/>
            <person name="Kitamura K."/>
            <person name="Iida T."/>
            <person name="Ohmori Y."/>
            <person name="Fujiwara T."/>
            <person name="Hattori M."/>
            <person name="Ohkuma M."/>
        </authorList>
    </citation>
    <scope>NUCLEOTIDE SEQUENCE [LARGE SCALE GENOMIC DNA]</scope>
    <source>
        <strain evidence="2 3">JCM 21714</strain>
    </source>
</reference>
<evidence type="ECO:0000313" key="3">
    <source>
        <dbReference type="Proteomes" id="UP000019102"/>
    </source>
</evidence>